<comment type="similarity">
    <text evidence="2 8">Belongs to the alpha-carbonic anhydrase family.</text>
</comment>
<dbReference type="InterPro" id="IPR018338">
    <property type="entry name" value="Carbonic_anhydrase_a-class_CS"/>
</dbReference>
<feature type="domain" description="Alpha-carbonic anhydrase" evidence="10">
    <location>
        <begin position="341"/>
        <end position="589"/>
    </location>
</feature>
<keyword evidence="4 8" id="KW-0479">Metal-binding</keyword>
<dbReference type="SMART" id="SM01057">
    <property type="entry name" value="Carb_anhydrase"/>
    <property type="match status" value="1"/>
</dbReference>
<evidence type="ECO:0000256" key="4">
    <source>
        <dbReference type="ARBA" id="ARBA00022723"/>
    </source>
</evidence>
<feature type="region of interest" description="Disordered" evidence="9">
    <location>
        <begin position="552"/>
        <end position="589"/>
    </location>
</feature>
<keyword evidence="12" id="KW-1185">Reference proteome</keyword>
<evidence type="ECO:0000256" key="3">
    <source>
        <dbReference type="ARBA" id="ARBA00012925"/>
    </source>
</evidence>
<feature type="signal peptide" evidence="8">
    <location>
        <begin position="1"/>
        <end position="29"/>
    </location>
</feature>
<protein>
    <recommendedName>
        <fullName evidence="3 8">Carbonic anhydrase</fullName>
        <ecNumber evidence="3 8">4.2.1.1</ecNumber>
    </recommendedName>
</protein>
<evidence type="ECO:0000313" key="12">
    <source>
        <dbReference type="Proteomes" id="UP001487740"/>
    </source>
</evidence>
<dbReference type="PANTHER" id="PTHR18952">
    <property type="entry name" value="CARBONIC ANHYDRASE"/>
    <property type="match status" value="1"/>
</dbReference>
<accession>A0AAW0URF8</accession>
<comment type="function">
    <text evidence="1 8">Reversible hydration of carbon dioxide.</text>
</comment>
<dbReference type="InterPro" id="IPR036398">
    <property type="entry name" value="CA_dom_sf"/>
</dbReference>
<dbReference type="EC" id="4.2.1.1" evidence="3 8"/>
<dbReference type="PROSITE" id="PS51144">
    <property type="entry name" value="ALPHA_CA_2"/>
    <property type="match status" value="2"/>
</dbReference>
<comment type="cofactor">
    <cofactor evidence="8">
        <name>Zn(2+)</name>
        <dbReference type="ChEBI" id="CHEBI:29105"/>
    </cofactor>
</comment>
<dbReference type="PANTHER" id="PTHR18952:SF265">
    <property type="entry name" value="CARBONIC ANHYDRASE"/>
    <property type="match status" value="1"/>
</dbReference>
<dbReference type="EMBL" id="JARAKH010000007">
    <property type="protein sequence ID" value="KAK8402717.1"/>
    <property type="molecule type" value="Genomic_DNA"/>
</dbReference>
<evidence type="ECO:0000256" key="9">
    <source>
        <dbReference type="SAM" id="MobiDB-lite"/>
    </source>
</evidence>
<dbReference type="Pfam" id="PF00194">
    <property type="entry name" value="Carb_anhydrase"/>
    <property type="match status" value="3"/>
</dbReference>
<dbReference type="InterPro" id="IPR023561">
    <property type="entry name" value="Carbonic_anhydrase_a-class"/>
</dbReference>
<dbReference type="SUPFAM" id="SSF51069">
    <property type="entry name" value="Carbonic anhydrase"/>
    <property type="match status" value="2"/>
</dbReference>
<feature type="domain" description="Alpha-carbonic anhydrase" evidence="10">
    <location>
        <begin position="29"/>
        <end position="323"/>
    </location>
</feature>
<organism evidence="11 12">
    <name type="scientific">Scylla paramamosain</name>
    <name type="common">Mud crab</name>
    <dbReference type="NCBI Taxonomy" id="85552"/>
    <lineage>
        <taxon>Eukaryota</taxon>
        <taxon>Metazoa</taxon>
        <taxon>Ecdysozoa</taxon>
        <taxon>Arthropoda</taxon>
        <taxon>Crustacea</taxon>
        <taxon>Multicrustacea</taxon>
        <taxon>Malacostraca</taxon>
        <taxon>Eumalacostraca</taxon>
        <taxon>Eucarida</taxon>
        <taxon>Decapoda</taxon>
        <taxon>Pleocyemata</taxon>
        <taxon>Brachyura</taxon>
        <taxon>Eubrachyura</taxon>
        <taxon>Portunoidea</taxon>
        <taxon>Portunidae</taxon>
        <taxon>Portuninae</taxon>
        <taxon>Scylla</taxon>
    </lineage>
</organism>
<gene>
    <name evidence="11" type="ORF">O3P69_000812</name>
</gene>
<feature type="chain" id="PRO_5043102098" description="Carbonic anhydrase" evidence="8">
    <location>
        <begin position="30"/>
        <end position="589"/>
    </location>
</feature>
<keyword evidence="5 8" id="KW-0862">Zinc</keyword>
<dbReference type="Gene3D" id="3.10.200.10">
    <property type="entry name" value="Alpha carbonic anhydrase"/>
    <property type="match status" value="2"/>
</dbReference>
<name>A0AAW0URF8_SCYPA</name>
<keyword evidence="6 8" id="KW-0456">Lyase</keyword>
<evidence type="ECO:0000256" key="5">
    <source>
        <dbReference type="ARBA" id="ARBA00022833"/>
    </source>
</evidence>
<dbReference type="CDD" id="cd00326">
    <property type="entry name" value="alpha_CA"/>
    <property type="match status" value="1"/>
</dbReference>
<dbReference type="AlphaFoldDB" id="A0AAW0URF8"/>
<dbReference type="Proteomes" id="UP001487740">
    <property type="component" value="Unassembled WGS sequence"/>
</dbReference>
<evidence type="ECO:0000256" key="7">
    <source>
        <dbReference type="ARBA" id="ARBA00048348"/>
    </source>
</evidence>
<keyword evidence="8" id="KW-0732">Signal</keyword>
<evidence type="ECO:0000256" key="6">
    <source>
        <dbReference type="ARBA" id="ARBA00023239"/>
    </source>
</evidence>
<reference evidence="11 12" key="1">
    <citation type="submission" date="2023-03" db="EMBL/GenBank/DDBJ databases">
        <title>High-quality genome of Scylla paramamosain provides insights in environmental adaptation.</title>
        <authorList>
            <person name="Zhang L."/>
        </authorList>
    </citation>
    <scope>NUCLEOTIDE SEQUENCE [LARGE SCALE GENOMIC DNA]</scope>
    <source>
        <strain evidence="11">LZ_2023a</strain>
        <tissue evidence="11">Muscle</tissue>
    </source>
</reference>
<sequence length="589" mass="65624">MGVPSRSRKMTLVEALLLLIVLVRGVAEAVWSYEHPETWEDRCQGVTQSPLNFTDVFPISPPPFVFENYGLVNISLENNGHALNVKLDPPPIHRPRVSGGGLKGKYVLDAFHFHWGKRHDLGSEHLLMGCAFSGEMHFVHYKEEYGTVQEALNHPDGLAVLGVWLRESWSDPESISDLLAARADKHLGGAVSWRGEEPYRYSVEEHAAAAYYWLTNLSPSSATVQDAHVHVHLRQLLPFDDSIFYRYEGSLTTPPCTENVMWTVFQESVVLPRPLLQGLRKLTTPIPPEEIEHNLADHDIAHSLSNNFRPTQPLGNRTLYFSGTEAERATTCSIPQRSRTTCLDFPDVVISEAGVEEEVCHRTPLDLHLSDAEVIVSPTLSWKRLGTCRTVSVVNDGRIVRVRYSTRAPQWQLTGGNLTVTYYLGEMVLRLGSKHLLGGLSFPLEAQLIHYNSKYSNLQEALSHPDGVVVVVKFFQEPVSSWDGSWSKHLFSGHNKILHNIFRSIGGGRGGRGRSSKVSRCKTSFGFHVIVLRVLRSNPRRPVQYFHHMAHPSQAQQRVSGAAGEAGGIAGAASHHTHRQSRGALSSLP</sequence>
<dbReference type="GO" id="GO:0008270">
    <property type="term" value="F:zinc ion binding"/>
    <property type="evidence" value="ECO:0007669"/>
    <property type="project" value="UniProtKB-UniRule"/>
</dbReference>
<evidence type="ECO:0000256" key="8">
    <source>
        <dbReference type="RuleBase" id="RU367011"/>
    </source>
</evidence>
<dbReference type="GO" id="GO:0004089">
    <property type="term" value="F:carbonate dehydratase activity"/>
    <property type="evidence" value="ECO:0007669"/>
    <property type="project" value="UniProtKB-UniRule"/>
</dbReference>
<evidence type="ECO:0000259" key="10">
    <source>
        <dbReference type="PROSITE" id="PS51144"/>
    </source>
</evidence>
<evidence type="ECO:0000256" key="1">
    <source>
        <dbReference type="ARBA" id="ARBA00002904"/>
    </source>
</evidence>
<dbReference type="PROSITE" id="PS00162">
    <property type="entry name" value="ALPHA_CA_1"/>
    <property type="match status" value="1"/>
</dbReference>
<comment type="caution">
    <text evidence="11">The sequence shown here is derived from an EMBL/GenBank/DDBJ whole genome shotgun (WGS) entry which is preliminary data.</text>
</comment>
<evidence type="ECO:0000256" key="2">
    <source>
        <dbReference type="ARBA" id="ARBA00010718"/>
    </source>
</evidence>
<proteinExistence type="inferred from homology"/>
<comment type="catalytic activity">
    <reaction evidence="7 8">
        <text>hydrogencarbonate + H(+) = CO2 + H2O</text>
        <dbReference type="Rhea" id="RHEA:10748"/>
        <dbReference type="ChEBI" id="CHEBI:15377"/>
        <dbReference type="ChEBI" id="CHEBI:15378"/>
        <dbReference type="ChEBI" id="CHEBI:16526"/>
        <dbReference type="ChEBI" id="CHEBI:17544"/>
        <dbReference type="EC" id="4.2.1.1"/>
    </reaction>
</comment>
<dbReference type="InterPro" id="IPR001148">
    <property type="entry name" value="CA_dom"/>
</dbReference>
<evidence type="ECO:0000313" key="11">
    <source>
        <dbReference type="EMBL" id="KAK8402717.1"/>
    </source>
</evidence>